<gene>
    <name evidence="11" type="ORF">EXU30_12465</name>
</gene>
<dbReference type="InterPro" id="IPR027417">
    <property type="entry name" value="P-loop_NTPase"/>
</dbReference>
<evidence type="ECO:0000256" key="4">
    <source>
        <dbReference type="ARBA" id="ARBA00022679"/>
    </source>
</evidence>
<dbReference type="GO" id="GO:0005737">
    <property type="term" value="C:cytoplasm"/>
    <property type="evidence" value="ECO:0007669"/>
    <property type="project" value="TreeGrafter"/>
</dbReference>
<keyword evidence="5 10" id="KW-0547">Nucleotide-binding</keyword>
<evidence type="ECO:0000256" key="2">
    <source>
        <dbReference type="ARBA" id="ARBA00008420"/>
    </source>
</evidence>
<dbReference type="Gene3D" id="3.40.50.300">
    <property type="entry name" value="P-loop containing nucleotide triphosphate hydrolases"/>
    <property type="match status" value="1"/>
</dbReference>
<keyword evidence="12" id="KW-1185">Reference proteome</keyword>
<evidence type="ECO:0000256" key="5">
    <source>
        <dbReference type="ARBA" id="ARBA00022741"/>
    </source>
</evidence>
<evidence type="ECO:0000256" key="3">
    <source>
        <dbReference type="ARBA" id="ARBA00012054"/>
    </source>
</evidence>
<keyword evidence="7 10" id="KW-0067">ATP-binding</keyword>
<dbReference type="PANTHER" id="PTHR43442">
    <property type="entry name" value="GLUCONOKINASE-RELATED"/>
    <property type="match status" value="1"/>
</dbReference>
<dbReference type="NCBIfam" id="TIGR01313">
    <property type="entry name" value="therm_gnt_kin"/>
    <property type="match status" value="1"/>
</dbReference>
<evidence type="ECO:0000256" key="10">
    <source>
        <dbReference type="RuleBase" id="RU363066"/>
    </source>
</evidence>
<organism evidence="11 12">
    <name type="scientific">Shewanella maritima</name>
    <dbReference type="NCBI Taxonomy" id="2520507"/>
    <lineage>
        <taxon>Bacteria</taxon>
        <taxon>Pseudomonadati</taxon>
        <taxon>Pseudomonadota</taxon>
        <taxon>Gammaproteobacteria</taxon>
        <taxon>Alteromonadales</taxon>
        <taxon>Shewanellaceae</taxon>
        <taxon>Shewanella</taxon>
    </lineage>
</organism>
<dbReference type="CDD" id="cd02021">
    <property type="entry name" value="GntK"/>
    <property type="match status" value="1"/>
</dbReference>
<dbReference type="SUPFAM" id="SSF52540">
    <property type="entry name" value="P-loop containing nucleoside triphosphate hydrolases"/>
    <property type="match status" value="1"/>
</dbReference>
<dbReference type="Pfam" id="PF13671">
    <property type="entry name" value="AAA_33"/>
    <property type="match status" value="1"/>
</dbReference>
<dbReference type="KEGG" id="smai:EXU30_12465"/>
<dbReference type="Proteomes" id="UP000291106">
    <property type="component" value="Chromosome"/>
</dbReference>
<comment type="pathway">
    <text evidence="1">Carbohydrate acid metabolism.</text>
</comment>
<dbReference type="OrthoDB" id="9795716at2"/>
<dbReference type="GO" id="GO:0046316">
    <property type="term" value="F:gluconokinase activity"/>
    <property type="evidence" value="ECO:0007669"/>
    <property type="project" value="UniProtKB-EC"/>
</dbReference>
<keyword evidence="6 10" id="KW-0418">Kinase</keyword>
<dbReference type="FunFam" id="3.40.50.300:FF:000522">
    <property type="entry name" value="Gluconokinase"/>
    <property type="match status" value="1"/>
</dbReference>
<evidence type="ECO:0000313" key="11">
    <source>
        <dbReference type="EMBL" id="QBF84895.1"/>
    </source>
</evidence>
<dbReference type="EMBL" id="CP036200">
    <property type="protein sequence ID" value="QBF84895.1"/>
    <property type="molecule type" value="Genomic_DNA"/>
</dbReference>
<dbReference type="InterPro" id="IPR006001">
    <property type="entry name" value="Therm_gnt_kin"/>
</dbReference>
<evidence type="ECO:0000256" key="7">
    <source>
        <dbReference type="ARBA" id="ARBA00022840"/>
    </source>
</evidence>
<accession>A0A411PN02</accession>
<name>A0A411PN02_9GAMM</name>
<protein>
    <recommendedName>
        <fullName evidence="3 10">Gluconokinase</fullName>
        <ecNumber evidence="3 10">2.7.1.12</ecNumber>
    </recommendedName>
</protein>
<reference evidence="11 12" key="1">
    <citation type="submission" date="2019-02" db="EMBL/GenBank/DDBJ databases">
        <title>Shewanella sp. D4-2 isolated from Dokdo Island.</title>
        <authorList>
            <person name="Baek K."/>
        </authorList>
    </citation>
    <scope>NUCLEOTIDE SEQUENCE [LARGE SCALE GENOMIC DNA]</scope>
    <source>
        <strain evidence="11 12">D4-2</strain>
    </source>
</reference>
<evidence type="ECO:0000256" key="9">
    <source>
        <dbReference type="ARBA" id="ARBA00048090"/>
    </source>
</evidence>
<evidence type="ECO:0000256" key="1">
    <source>
        <dbReference type="ARBA" id="ARBA00004761"/>
    </source>
</evidence>
<comment type="catalytic activity">
    <reaction evidence="9 10">
        <text>D-gluconate + ATP = 6-phospho-D-gluconate + ADP + H(+)</text>
        <dbReference type="Rhea" id="RHEA:19433"/>
        <dbReference type="ChEBI" id="CHEBI:15378"/>
        <dbReference type="ChEBI" id="CHEBI:18391"/>
        <dbReference type="ChEBI" id="CHEBI:30616"/>
        <dbReference type="ChEBI" id="CHEBI:58759"/>
        <dbReference type="ChEBI" id="CHEBI:456216"/>
        <dbReference type="EC" id="2.7.1.12"/>
    </reaction>
</comment>
<keyword evidence="4 10" id="KW-0808">Transferase</keyword>
<dbReference type="EC" id="2.7.1.12" evidence="3 10"/>
<proteinExistence type="inferred from homology"/>
<dbReference type="PANTHER" id="PTHR43442:SF3">
    <property type="entry name" value="GLUCONOKINASE-RELATED"/>
    <property type="match status" value="1"/>
</dbReference>
<dbReference type="AlphaFoldDB" id="A0A411PN02"/>
<keyword evidence="8" id="KW-0311">Gluconate utilization</keyword>
<evidence type="ECO:0000313" key="12">
    <source>
        <dbReference type="Proteomes" id="UP000291106"/>
    </source>
</evidence>
<sequence>MGVSGSGKSTYAQRLAQHCQAKFIDGDDLHPRANIDKMTAGTPLTDQDRKEWLTRINDAVYSLQHKNESGVIVCSALKQAYREQIRLNNQPLLLLYLKADKLLIEKRLTERQGHFMKSSMLASQFATLESPEAEALTITVSADLPTGEQIQVTLEAIAKLT</sequence>
<dbReference type="GO" id="GO:0005524">
    <property type="term" value="F:ATP binding"/>
    <property type="evidence" value="ECO:0007669"/>
    <property type="project" value="UniProtKB-KW"/>
</dbReference>
<evidence type="ECO:0000256" key="8">
    <source>
        <dbReference type="ARBA" id="ARBA00023064"/>
    </source>
</evidence>
<dbReference type="GO" id="GO:0019521">
    <property type="term" value="P:D-gluconate metabolic process"/>
    <property type="evidence" value="ECO:0007669"/>
    <property type="project" value="UniProtKB-KW"/>
</dbReference>
<comment type="similarity">
    <text evidence="2 10">Belongs to the gluconokinase GntK/GntV family.</text>
</comment>
<evidence type="ECO:0000256" key="6">
    <source>
        <dbReference type="ARBA" id="ARBA00022777"/>
    </source>
</evidence>